<dbReference type="PANTHER" id="PTHR30537">
    <property type="entry name" value="HTH-TYPE TRANSCRIPTIONAL REGULATOR"/>
    <property type="match status" value="1"/>
</dbReference>
<dbReference type="RefSeq" id="WP_079724060.1">
    <property type="nucleotide sequence ID" value="NZ_BMCL01000002.1"/>
</dbReference>
<evidence type="ECO:0000256" key="2">
    <source>
        <dbReference type="ARBA" id="ARBA00023015"/>
    </source>
</evidence>
<evidence type="ECO:0000259" key="5">
    <source>
        <dbReference type="PROSITE" id="PS50931"/>
    </source>
</evidence>
<name>A0A1T5KL01_9GAMM</name>
<dbReference type="InterPro" id="IPR036390">
    <property type="entry name" value="WH_DNA-bd_sf"/>
</dbReference>
<dbReference type="GO" id="GO:0003700">
    <property type="term" value="F:DNA-binding transcription factor activity"/>
    <property type="evidence" value="ECO:0007669"/>
    <property type="project" value="InterPro"/>
</dbReference>
<dbReference type="SUPFAM" id="SSF53850">
    <property type="entry name" value="Periplasmic binding protein-like II"/>
    <property type="match status" value="1"/>
</dbReference>
<evidence type="ECO:0000256" key="4">
    <source>
        <dbReference type="ARBA" id="ARBA00023163"/>
    </source>
</evidence>
<dbReference type="STRING" id="428993.SAMN06296058_1798"/>
<dbReference type="AlphaFoldDB" id="A0A1T5KL01"/>
<dbReference type="InterPro" id="IPR036388">
    <property type="entry name" value="WH-like_DNA-bd_sf"/>
</dbReference>
<keyword evidence="7" id="KW-1185">Reference proteome</keyword>
<evidence type="ECO:0000313" key="7">
    <source>
        <dbReference type="Proteomes" id="UP000190341"/>
    </source>
</evidence>
<dbReference type="GO" id="GO:0043565">
    <property type="term" value="F:sequence-specific DNA binding"/>
    <property type="evidence" value="ECO:0007669"/>
    <property type="project" value="TreeGrafter"/>
</dbReference>
<dbReference type="OrthoDB" id="9810065at2"/>
<evidence type="ECO:0000256" key="1">
    <source>
        <dbReference type="ARBA" id="ARBA00009437"/>
    </source>
</evidence>
<proteinExistence type="inferred from homology"/>
<dbReference type="InterPro" id="IPR000847">
    <property type="entry name" value="LysR_HTH_N"/>
</dbReference>
<reference evidence="6 7" key="1">
    <citation type="submission" date="2017-02" db="EMBL/GenBank/DDBJ databases">
        <authorList>
            <person name="Peterson S.W."/>
        </authorList>
    </citation>
    <scope>NUCLEOTIDE SEQUENCE [LARGE SCALE GENOMIC DNA]</scope>
    <source>
        <strain evidence="6 7">P15</strain>
    </source>
</reference>
<accession>A0A1T5KL01</accession>
<evidence type="ECO:0000313" key="6">
    <source>
        <dbReference type="EMBL" id="SKC64434.1"/>
    </source>
</evidence>
<dbReference type="Gene3D" id="1.10.10.10">
    <property type="entry name" value="Winged helix-like DNA-binding domain superfamily/Winged helix DNA-binding domain"/>
    <property type="match status" value="1"/>
</dbReference>
<protein>
    <submittedName>
        <fullName evidence="6">Transcriptional regulator, LysR family</fullName>
    </submittedName>
</protein>
<dbReference type="FunFam" id="3.40.190.290:FF:000001">
    <property type="entry name" value="Transcriptional regulator, LysR family"/>
    <property type="match status" value="1"/>
</dbReference>
<dbReference type="Gene3D" id="3.40.190.290">
    <property type="match status" value="1"/>
</dbReference>
<keyword evidence="3" id="KW-0238">DNA-binding</keyword>
<sequence length="305" mass="34120">MDRLETLRLFGRVVELGSFTRAAAERDLPRATATHAIQQLEARLGTRLLERTTRHVRPTVDGQAYYQRCMAVLAELDDAEAALDPGTRPRGSLRLDLHGSHATRVILPHIGDFHRRYPDIELVISSGDRLVDLVREGIDCVVRAGQLRDSSLVARRLTVLPEVICASPDYLREHGVPVHPDELTQHHAVGFFASQDDRAYPFELIIDGQLRSYQPGGWMRVNDAECYVACALQGCGLVQLPRFRVEEQLRSGVLVEVLGGWSAPGLPVSVLYPQHRQLSPRVRVFVDWVVEIYAARFGPLTPANL</sequence>
<dbReference type="InterPro" id="IPR058163">
    <property type="entry name" value="LysR-type_TF_proteobact-type"/>
</dbReference>
<dbReference type="GO" id="GO:0006351">
    <property type="term" value="P:DNA-templated transcription"/>
    <property type="evidence" value="ECO:0007669"/>
    <property type="project" value="TreeGrafter"/>
</dbReference>
<dbReference type="Pfam" id="PF00126">
    <property type="entry name" value="HTH_1"/>
    <property type="match status" value="1"/>
</dbReference>
<keyword evidence="2" id="KW-0805">Transcription regulation</keyword>
<dbReference type="SUPFAM" id="SSF46785">
    <property type="entry name" value="Winged helix' DNA-binding domain"/>
    <property type="match status" value="1"/>
</dbReference>
<dbReference type="EMBL" id="FUZV01000001">
    <property type="protein sequence ID" value="SKC64434.1"/>
    <property type="molecule type" value="Genomic_DNA"/>
</dbReference>
<dbReference type="FunFam" id="1.10.10.10:FF:000001">
    <property type="entry name" value="LysR family transcriptional regulator"/>
    <property type="match status" value="1"/>
</dbReference>
<dbReference type="CDD" id="cd08472">
    <property type="entry name" value="PBP2_CrgA_like_3"/>
    <property type="match status" value="1"/>
</dbReference>
<feature type="domain" description="HTH lysR-type" evidence="5">
    <location>
        <begin position="1"/>
        <end position="59"/>
    </location>
</feature>
<dbReference type="PROSITE" id="PS50931">
    <property type="entry name" value="HTH_LYSR"/>
    <property type="match status" value="1"/>
</dbReference>
<dbReference type="Pfam" id="PF03466">
    <property type="entry name" value="LysR_substrate"/>
    <property type="match status" value="1"/>
</dbReference>
<gene>
    <name evidence="6" type="ORF">SAMN06296058_1798</name>
</gene>
<organism evidence="6 7">
    <name type="scientific">Pseudoxanthomonas indica</name>
    <dbReference type="NCBI Taxonomy" id="428993"/>
    <lineage>
        <taxon>Bacteria</taxon>
        <taxon>Pseudomonadati</taxon>
        <taxon>Pseudomonadota</taxon>
        <taxon>Gammaproteobacteria</taxon>
        <taxon>Lysobacterales</taxon>
        <taxon>Lysobacteraceae</taxon>
        <taxon>Pseudoxanthomonas</taxon>
    </lineage>
</organism>
<dbReference type="PANTHER" id="PTHR30537:SF72">
    <property type="entry name" value="LYSR FAMILY TRANSCRIPTIONAL REGULATOR"/>
    <property type="match status" value="1"/>
</dbReference>
<dbReference type="Proteomes" id="UP000190341">
    <property type="component" value="Unassembled WGS sequence"/>
</dbReference>
<keyword evidence="4" id="KW-0804">Transcription</keyword>
<evidence type="ECO:0000256" key="3">
    <source>
        <dbReference type="ARBA" id="ARBA00023125"/>
    </source>
</evidence>
<dbReference type="InterPro" id="IPR005119">
    <property type="entry name" value="LysR_subst-bd"/>
</dbReference>
<comment type="similarity">
    <text evidence="1">Belongs to the LysR transcriptional regulatory family.</text>
</comment>